<gene>
    <name evidence="3" type="ORF">POL25_32625</name>
</gene>
<dbReference type="InterPro" id="IPR011055">
    <property type="entry name" value="Dup_hybrid_motif"/>
</dbReference>
<keyword evidence="4" id="KW-1185">Reference proteome</keyword>
<dbReference type="Pfam" id="PF01551">
    <property type="entry name" value="Peptidase_M23"/>
    <property type="match status" value="1"/>
</dbReference>
<dbReference type="InterPro" id="IPR050570">
    <property type="entry name" value="Cell_wall_metabolism_enzyme"/>
</dbReference>
<evidence type="ECO:0000313" key="3">
    <source>
        <dbReference type="EMBL" id="MDC0721699.1"/>
    </source>
</evidence>
<evidence type="ECO:0000256" key="1">
    <source>
        <dbReference type="SAM" id="MobiDB-lite"/>
    </source>
</evidence>
<feature type="compositionally biased region" description="Basic and acidic residues" evidence="1">
    <location>
        <begin position="210"/>
        <end position="225"/>
    </location>
</feature>
<dbReference type="PANTHER" id="PTHR21666">
    <property type="entry name" value="PEPTIDASE-RELATED"/>
    <property type="match status" value="1"/>
</dbReference>
<feature type="domain" description="M23ase beta-sheet core" evidence="2">
    <location>
        <begin position="105"/>
        <end position="189"/>
    </location>
</feature>
<comment type="caution">
    <text evidence="3">The sequence shown here is derived from an EMBL/GenBank/DDBJ whole genome shotgun (WGS) entry which is preliminary data.</text>
</comment>
<dbReference type="EMBL" id="JAQNDL010000003">
    <property type="protein sequence ID" value="MDC0721699.1"/>
    <property type="molecule type" value="Genomic_DNA"/>
</dbReference>
<name>A0ABT5E763_9BACT</name>
<dbReference type="CDD" id="cd12797">
    <property type="entry name" value="M23_peptidase"/>
    <property type="match status" value="1"/>
</dbReference>
<evidence type="ECO:0000259" key="2">
    <source>
        <dbReference type="Pfam" id="PF01551"/>
    </source>
</evidence>
<evidence type="ECO:0000313" key="4">
    <source>
        <dbReference type="Proteomes" id="UP001221686"/>
    </source>
</evidence>
<dbReference type="InterPro" id="IPR016047">
    <property type="entry name" value="M23ase_b-sheet_dom"/>
</dbReference>
<protein>
    <submittedName>
        <fullName evidence="3">Peptidoglycan DD-metalloendopeptidase family protein</fullName>
    </submittedName>
</protein>
<dbReference type="Gene3D" id="2.70.70.10">
    <property type="entry name" value="Glucose Permease (Domain IIA)"/>
    <property type="match status" value="1"/>
</dbReference>
<dbReference type="PANTHER" id="PTHR21666:SF270">
    <property type="entry name" value="MUREIN HYDROLASE ACTIVATOR ENVC"/>
    <property type="match status" value="1"/>
</dbReference>
<sequence length="1077" mass="119171">MPPKRVIYRNPVPGTVMKRPLPCIDLDPATLDPNKLVGSTCRNKYRAIQTKGVKFTCPNKGGNGCEGGAFLYPRKLSDKYFHFHQGIDLGWLAPGVKSFPGKEGAAGMPIVSVTNGKVVHTQEWNDKSSGYGTSVAIYDRDGERLFWYAHCEKGSITVKLGDEVVEGQIIARVGNTGKAGAPHLHFEVIDSPRDPKTGSPKHHRVVGGESWERELGNTKESPRRDPLEVLEQLGPWGPRQVFEPLGEKLDAEVTERRHYQVEVESYGGYYPLGANNFWHGGVHLPAAEGSLIHAPCDGTIVAVRLAPTETSGTWTFGHTSFILIRHEVPQSVYERMQQGPDAPKPGPQPAKTYSGKIAVGCKVTDPAAVNRAKARLHELGHYTPEDPARLSDGEVEPALGDAIKAFQRTIPNPYKKYPEKWPDGVIDIPGHTWSHLFPPEGASDAPAEPQKPATDPNRTIYVLLMHLQPLTLKEALAADIKWIEKVKLATDAPTEAPVEEEAPKEDLRDREEAESHRIKHDVALGSTNTADIEWVERRLITLGFLKTRSEPTGVADLDLDAAIKAFQAEHPWPTKPANCDGIVSRGGKTDEFLRKTAFELAAQDQAAPASAKKADAIDPAFAAAVAKLDRFGLAEVVSGLDIRVTGGEPLWKSGRAASFNEAGEDGFRQEIHWEVFSEELLLSGWDVIDDEDDDLHADLPATLMERVDLVPDKIVTAPEIFMFYQSEDCRPLRRTACRFRSEWNLDLDQTLARLDELQFNTMGLTEALEPYQWWDRARDVLPDVNHVWHYNPIEFFRVYQEILDSMKPPPAPEPGSEPPAKPLDPATYGKLIVHVVGANGMPPKQTVTVVVSNEEGVGDWQETDKGGVARFDKLPVGDYEVYLQEVEGVGQPTHVGGYWDREVLLETQLEGQPETRGQLTVWVRKAIGGAAVGAAVTIQGPNLDREFGELRVGKKSTAVFDDLQAGEYHLHIVYPKEPADAEDRVEINEFIKYDGKKQAKARVTVPRPWSDVVVYYDDGGVRTAGAVFNKKGKLQHTFTTDVSGKTAFRIDRGEYKLVLGSHKLDLDARQPMTEVTI</sequence>
<dbReference type="Proteomes" id="UP001221686">
    <property type="component" value="Unassembled WGS sequence"/>
</dbReference>
<feature type="region of interest" description="Disordered" evidence="1">
    <location>
        <begin position="190"/>
        <end position="225"/>
    </location>
</feature>
<dbReference type="RefSeq" id="WP_272090204.1">
    <property type="nucleotide sequence ID" value="NZ_JAQNDL010000003.1"/>
</dbReference>
<dbReference type="InterPro" id="IPR013783">
    <property type="entry name" value="Ig-like_fold"/>
</dbReference>
<feature type="compositionally biased region" description="Basic and acidic residues" evidence="1">
    <location>
        <begin position="504"/>
        <end position="513"/>
    </location>
</feature>
<reference evidence="3 4" key="1">
    <citation type="submission" date="2022-11" db="EMBL/GenBank/DDBJ databases">
        <title>Minimal conservation of predation-associated metabolite biosynthetic gene clusters underscores biosynthetic potential of Myxococcota including descriptions for ten novel species: Archangium lansinium sp. nov., Myxococcus landrumus sp. nov., Nannocystis bai.</title>
        <authorList>
            <person name="Ahearne A."/>
            <person name="Stevens C."/>
            <person name="Dowd S."/>
        </authorList>
    </citation>
    <scope>NUCLEOTIDE SEQUENCE [LARGE SCALE GENOMIC DNA]</scope>
    <source>
        <strain evidence="3 4">BB15-2</strain>
    </source>
</reference>
<organism evidence="3 4">
    <name type="scientific">Nannocystis bainbridge</name>
    <dbReference type="NCBI Taxonomy" id="2995303"/>
    <lineage>
        <taxon>Bacteria</taxon>
        <taxon>Pseudomonadati</taxon>
        <taxon>Myxococcota</taxon>
        <taxon>Polyangia</taxon>
        <taxon>Nannocystales</taxon>
        <taxon>Nannocystaceae</taxon>
        <taxon>Nannocystis</taxon>
    </lineage>
</organism>
<dbReference type="Gene3D" id="2.60.40.10">
    <property type="entry name" value="Immunoglobulins"/>
    <property type="match status" value="1"/>
</dbReference>
<proteinExistence type="predicted"/>
<accession>A0ABT5E763</accession>
<dbReference type="SUPFAM" id="SSF51261">
    <property type="entry name" value="Duplicated hybrid motif"/>
    <property type="match status" value="1"/>
</dbReference>
<feature type="region of interest" description="Disordered" evidence="1">
    <location>
        <begin position="491"/>
        <end position="513"/>
    </location>
</feature>